<dbReference type="GO" id="GO:0005524">
    <property type="term" value="F:ATP binding"/>
    <property type="evidence" value="ECO:0007669"/>
    <property type="project" value="UniProtKB-KW"/>
</dbReference>
<dbReference type="InterPro" id="IPR013525">
    <property type="entry name" value="ABC2_TM"/>
</dbReference>
<dbReference type="Pfam" id="PF00005">
    <property type="entry name" value="ABC_tran"/>
    <property type="match status" value="2"/>
</dbReference>
<evidence type="ECO:0000256" key="5">
    <source>
        <dbReference type="ARBA" id="ARBA00022737"/>
    </source>
</evidence>
<feature type="transmembrane region" description="Helical" evidence="10">
    <location>
        <begin position="994"/>
        <end position="1015"/>
    </location>
</feature>
<evidence type="ECO:0000256" key="8">
    <source>
        <dbReference type="ARBA" id="ARBA00022989"/>
    </source>
</evidence>
<keyword evidence="7" id="KW-0067">ATP-binding</keyword>
<keyword evidence="4 10" id="KW-0812">Transmembrane</keyword>
<dbReference type="PROSITE" id="PS50893">
    <property type="entry name" value="ABC_TRANSPORTER_2"/>
    <property type="match status" value="2"/>
</dbReference>
<feature type="transmembrane region" description="Helical" evidence="10">
    <location>
        <begin position="360"/>
        <end position="381"/>
    </location>
</feature>
<dbReference type="InterPro" id="IPR003593">
    <property type="entry name" value="AAA+_ATPase"/>
</dbReference>
<gene>
    <name evidence="12" type="ORF">NLJ89_g6774</name>
</gene>
<evidence type="ECO:0000256" key="9">
    <source>
        <dbReference type="ARBA" id="ARBA00023136"/>
    </source>
</evidence>
<dbReference type="Proteomes" id="UP001148786">
    <property type="component" value="Unassembled WGS sequence"/>
</dbReference>
<evidence type="ECO:0000256" key="4">
    <source>
        <dbReference type="ARBA" id="ARBA00022692"/>
    </source>
</evidence>
<feature type="transmembrane region" description="Helical" evidence="10">
    <location>
        <begin position="273"/>
        <end position="294"/>
    </location>
</feature>
<protein>
    <recommendedName>
        <fullName evidence="11">ABC transporter domain-containing protein</fullName>
    </recommendedName>
</protein>
<dbReference type="PROSITE" id="PS00211">
    <property type="entry name" value="ABC_TRANSPORTER_1"/>
    <property type="match status" value="2"/>
</dbReference>
<evidence type="ECO:0000256" key="2">
    <source>
        <dbReference type="ARBA" id="ARBA00008869"/>
    </source>
</evidence>
<evidence type="ECO:0000313" key="12">
    <source>
        <dbReference type="EMBL" id="KAJ3506619.1"/>
    </source>
</evidence>
<feature type="domain" description="ABC transporter" evidence="11">
    <location>
        <begin position="1250"/>
        <end position="1479"/>
    </location>
</feature>
<feature type="transmembrane region" description="Helical" evidence="10">
    <location>
        <begin position="27"/>
        <end position="45"/>
    </location>
</feature>
<dbReference type="InterPro" id="IPR017871">
    <property type="entry name" value="ABC_transporter-like_CS"/>
</dbReference>
<feature type="transmembrane region" description="Helical" evidence="10">
    <location>
        <begin position="220"/>
        <end position="241"/>
    </location>
</feature>
<comment type="similarity">
    <text evidence="2">Belongs to the ABC transporter superfamily. ABCA family.</text>
</comment>
<comment type="caution">
    <text evidence="12">The sequence shown here is derived from an EMBL/GenBank/DDBJ whole genome shotgun (WGS) entry which is preliminary data.</text>
</comment>
<feature type="transmembrane region" description="Helical" evidence="10">
    <location>
        <begin position="1182"/>
        <end position="1203"/>
    </location>
</feature>
<keyword evidence="9 10" id="KW-0472">Membrane</keyword>
<keyword evidence="3" id="KW-0813">Transport</keyword>
<dbReference type="Gene3D" id="3.40.50.300">
    <property type="entry name" value="P-loop containing nucleotide triphosphate hydrolases"/>
    <property type="match status" value="2"/>
</dbReference>
<feature type="transmembrane region" description="Helical" evidence="10">
    <location>
        <begin position="401"/>
        <end position="423"/>
    </location>
</feature>
<evidence type="ECO:0000313" key="13">
    <source>
        <dbReference type="Proteomes" id="UP001148786"/>
    </source>
</evidence>
<keyword evidence="13" id="KW-1185">Reference proteome</keyword>
<proteinExistence type="inferred from homology"/>
<evidence type="ECO:0000256" key="1">
    <source>
        <dbReference type="ARBA" id="ARBA00004141"/>
    </source>
</evidence>
<comment type="subcellular location">
    <subcellularLocation>
        <location evidence="1">Membrane</location>
        <topology evidence="1">Multi-pass membrane protein</topology>
    </subcellularLocation>
</comment>
<feature type="transmembrane region" description="Helical" evidence="10">
    <location>
        <begin position="306"/>
        <end position="329"/>
    </location>
</feature>
<dbReference type="SUPFAM" id="SSF52540">
    <property type="entry name" value="P-loop containing nucleoside triphosphate hydrolases"/>
    <property type="match status" value="2"/>
</dbReference>
<dbReference type="CDD" id="cd03263">
    <property type="entry name" value="ABC_subfamily_A"/>
    <property type="match status" value="2"/>
</dbReference>
<feature type="transmembrane region" description="Helical" evidence="10">
    <location>
        <begin position="1103"/>
        <end position="1127"/>
    </location>
</feature>
<keyword evidence="6" id="KW-0547">Nucleotide-binding</keyword>
<feature type="transmembrane region" description="Helical" evidence="10">
    <location>
        <begin position="1036"/>
        <end position="1061"/>
    </location>
</feature>
<dbReference type="InterPro" id="IPR003439">
    <property type="entry name" value="ABC_transporter-like_ATP-bd"/>
</dbReference>
<feature type="transmembrane region" description="Helical" evidence="10">
    <location>
        <begin position="1139"/>
        <end position="1161"/>
    </location>
</feature>
<reference evidence="12" key="1">
    <citation type="submission" date="2022-07" db="EMBL/GenBank/DDBJ databases">
        <title>Genome Sequence of Agrocybe chaxingu.</title>
        <authorList>
            <person name="Buettner E."/>
        </authorList>
    </citation>
    <scope>NUCLEOTIDE SEQUENCE</scope>
    <source>
        <strain evidence="12">MP-N11</strain>
    </source>
</reference>
<organism evidence="12 13">
    <name type="scientific">Agrocybe chaxingu</name>
    <dbReference type="NCBI Taxonomy" id="84603"/>
    <lineage>
        <taxon>Eukaryota</taxon>
        <taxon>Fungi</taxon>
        <taxon>Dikarya</taxon>
        <taxon>Basidiomycota</taxon>
        <taxon>Agaricomycotina</taxon>
        <taxon>Agaricomycetes</taxon>
        <taxon>Agaricomycetidae</taxon>
        <taxon>Agaricales</taxon>
        <taxon>Agaricineae</taxon>
        <taxon>Strophariaceae</taxon>
        <taxon>Agrocybe</taxon>
    </lineage>
</organism>
<dbReference type="GO" id="GO:0016887">
    <property type="term" value="F:ATP hydrolysis activity"/>
    <property type="evidence" value="ECO:0007669"/>
    <property type="project" value="InterPro"/>
</dbReference>
<evidence type="ECO:0000256" key="10">
    <source>
        <dbReference type="SAM" id="Phobius"/>
    </source>
</evidence>
<sequence>MAALFWRQFCALFVKNAIVFRKHWFANLLRCLLFPIGYGIFLGYIPNFFAPPDQYGLGTIVPIFRLEDQFDGSRPLVWVDNTDRNGFISAQGIMNQLSANFNEKQRAALKEASSSLELNQFCLSSFNGASPCYGTISFEDIPAASISDTRALNYTIRADNGVDFVNVVKHTSGVETLVLPIQWAVDQAIIELATGQKAPAVSQWPYTWTTSSDGFDNRRLLFLSIMGFFGGLAFFLAFTGIPYQLTGAVAQERATSLTSHMQAMGALDSARTLAWHLSTSLLYFPTWLILAGIWKSLLFTQTSVGLVILIHLITGFGLASTSLFISVPFSKSPQLAAVVATGLSIAVGVAPMMLYDIGTFIPGVLSFFPSMFYLFSLKALSGFEIDGREPKLSEPDPNYGLALQPMIIGALIGIFVWPFLAIYCERIKYRISNPSNSGFFSKKTAVANTLQPGIALGLRNVRKVYNTSAFRRKSKDVVAIANLTLDVPSYGIFVLLGPNGAGKSTTLSVIGGLERACRGTVVYEGNASRPTHGMLGIVPQKNVLFPELSCLQTLRVWSAIKAPSGQYTNEDLEQLLRDCDLQSKMHAAAGTLSGGQKRKLQLAIGLVGGSKILLVDECTSGVDPLSRRALWKTLTKYRTERTILFTTHFLDEADFLADQIAVLAAPGKLIAVDTPVRLKSTMGEGYSVAIKFNTNIHSEEVLRRIQAIIPGATLTTTDGHSAIYHLKTKTNADVARVLRVVEELRLEFGITSYDVLGTTIEDIFLDLVTQNEMEKSEEHLGDGTPPAPASFGNLNLSDGRRRTPWGQATTIFHKRALIVRRSWLAPLLALAVAISGAWWPVRFLEGGVMSCAHQPFFDFAPSFWPPRLSENTVYAAPSSLVPMLNASVPEVFRDWRNASVNPFKVVEDKDAFISAISSQYKNFSTSGGIYLDFSASEAIVAHRVGTHNLRLFNILSNAIYEHALNATSSRSGSRRIITSFAKLPEMSTESLYTLQWLAIFGAAMAVFPAFFAIYIAKERHSSVQAMHLPNGLANPLGLWLGHLMFDSLFTIFAATWITIVYGVVRDKFQGIGLLWLVMCLYGFVGTLLAYIVAILVKSPLGAFGVIVVSQFIIFLLYLTGYIVTLFSVTPREVPRTLNILHFTLALVAPINSLVRAAFVSVNQFSLLCDGENITSGTGLINIARYGGPILYLIVWIFVLLFVLSQVDAGVRLPFARSFLFHANAGDKKPLHADVIAEAEHANSPSTDDPLRVLGVSKSYDGNKVVDDVSFTIPHNSLFVLLGPNGAGKTTTFDIIHGQQLPDMGDVFVNNTSVVFDTKNARVFFGVCPQFTAIDAHLTVREHLMIYGRLKGLNRGEELRRNIQELMAATGLDQYAHRLATKLSGGNKRKLALAIALIGNPPVVLVDEYSTGIDAKMKRELWAMLKHVTNNKAVFLTTHSMEEASYLATKVGIMSKKMLAIGTPHELECRTASYEVHFSCHTRDDFVKVQSAMTRIPGARMVDDVATRFEVPVGSGEDERHGVTSVANLFELLAKEQDFPEFTVGKSTLETAFIRIINDDADSNGMSEDRPKLKKIWGLC</sequence>
<keyword evidence="5" id="KW-0677">Repeat</keyword>
<dbReference type="PANTHER" id="PTHR19229:SF36">
    <property type="entry name" value="ATP-BINDING CASSETTE SUB-FAMILY A MEMBER 2"/>
    <property type="match status" value="1"/>
</dbReference>
<dbReference type="OrthoDB" id="8061355at2759"/>
<dbReference type="GO" id="GO:0140359">
    <property type="term" value="F:ABC-type transporter activity"/>
    <property type="evidence" value="ECO:0007669"/>
    <property type="project" value="InterPro"/>
</dbReference>
<feature type="transmembrane region" description="Helical" evidence="10">
    <location>
        <begin position="823"/>
        <end position="841"/>
    </location>
</feature>
<dbReference type="Pfam" id="PF12698">
    <property type="entry name" value="ABC2_membrane_3"/>
    <property type="match status" value="1"/>
</dbReference>
<dbReference type="InterPro" id="IPR026082">
    <property type="entry name" value="ABCA"/>
</dbReference>
<evidence type="ECO:0000256" key="6">
    <source>
        <dbReference type="ARBA" id="ARBA00022741"/>
    </source>
</evidence>
<dbReference type="EMBL" id="JANKHO010000746">
    <property type="protein sequence ID" value="KAJ3506619.1"/>
    <property type="molecule type" value="Genomic_DNA"/>
</dbReference>
<dbReference type="GO" id="GO:0005319">
    <property type="term" value="F:lipid transporter activity"/>
    <property type="evidence" value="ECO:0007669"/>
    <property type="project" value="TreeGrafter"/>
</dbReference>
<feature type="transmembrane region" description="Helical" evidence="10">
    <location>
        <begin position="1073"/>
        <end position="1096"/>
    </location>
</feature>
<evidence type="ECO:0000256" key="3">
    <source>
        <dbReference type="ARBA" id="ARBA00022448"/>
    </source>
</evidence>
<dbReference type="InterPro" id="IPR027417">
    <property type="entry name" value="P-loop_NTPase"/>
</dbReference>
<dbReference type="PANTHER" id="PTHR19229">
    <property type="entry name" value="ATP-BINDING CASSETTE TRANSPORTER SUBFAMILY A ABCA"/>
    <property type="match status" value="1"/>
</dbReference>
<dbReference type="SMART" id="SM00382">
    <property type="entry name" value="AAA"/>
    <property type="match status" value="2"/>
</dbReference>
<accession>A0A9W8MUB6</accession>
<evidence type="ECO:0000256" key="7">
    <source>
        <dbReference type="ARBA" id="ARBA00022840"/>
    </source>
</evidence>
<evidence type="ECO:0000259" key="11">
    <source>
        <dbReference type="PROSITE" id="PS50893"/>
    </source>
</evidence>
<keyword evidence="8 10" id="KW-1133">Transmembrane helix</keyword>
<dbReference type="GO" id="GO:0016020">
    <property type="term" value="C:membrane"/>
    <property type="evidence" value="ECO:0007669"/>
    <property type="project" value="UniProtKB-SubCell"/>
</dbReference>
<name>A0A9W8MUB6_9AGAR</name>
<feature type="domain" description="ABC transporter" evidence="11">
    <location>
        <begin position="456"/>
        <end position="690"/>
    </location>
</feature>
<feature type="transmembrane region" description="Helical" evidence="10">
    <location>
        <begin position="335"/>
        <end position="355"/>
    </location>
</feature>